<dbReference type="RefSeq" id="WP_091395668.1">
    <property type="nucleotide sequence ID" value="NZ_BKAI01000006.1"/>
</dbReference>
<dbReference type="Pfam" id="PF18962">
    <property type="entry name" value="Por_Secre_tail"/>
    <property type="match status" value="1"/>
</dbReference>
<reference evidence="3 4" key="1">
    <citation type="submission" date="2016-10" db="EMBL/GenBank/DDBJ databases">
        <authorList>
            <person name="de Groot N.N."/>
        </authorList>
    </citation>
    <scope>NUCLEOTIDE SEQUENCE [LARGE SCALE GENOMIC DNA]</scope>
    <source>
        <strain evidence="3 4">CGMCC 1.10076</strain>
    </source>
</reference>
<evidence type="ECO:0000256" key="1">
    <source>
        <dbReference type="ARBA" id="ARBA00022729"/>
    </source>
</evidence>
<dbReference type="STRING" id="1128970.SAMN04487935_2387"/>
<evidence type="ECO:0000313" key="4">
    <source>
        <dbReference type="Proteomes" id="UP000199580"/>
    </source>
</evidence>
<keyword evidence="1" id="KW-0732">Signal</keyword>
<dbReference type="OrthoDB" id="1652165at2"/>
<dbReference type="InterPro" id="IPR007110">
    <property type="entry name" value="Ig-like_dom"/>
</dbReference>
<evidence type="ECO:0000259" key="2">
    <source>
        <dbReference type="PROSITE" id="PS50835"/>
    </source>
</evidence>
<evidence type="ECO:0000313" key="3">
    <source>
        <dbReference type="EMBL" id="SDK03796.1"/>
    </source>
</evidence>
<feature type="domain" description="Ig-like" evidence="2">
    <location>
        <begin position="392"/>
        <end position="474"/>
    </location>
</feature>
<dbReference type="InterPro" id="IPR026444">
    <property type="entry name" value="Secre_tail"/>
</dbReference>
<name>A0A1G8YM45_9FLAO</name>
<gene>
    <name evidence="3" type="ORF">SAMN04487935_2387</name>
</gene>
<protein>
    <submittedName>
        <fullName evidence="3">Por secretion system C-terminal sorting domain-containing protein</fullName>
    </submittedName>
</protein>
<dbReference type="PROSITE" id="PS50835">
    <property type="entry name" value="IG_LIKE"/>
    <property type="match status" value="1"/>
</dbReference>
<dbReference type="SUPFAM" id="SSF81296">
    <property type="entry name" value="E set domains"/>
    <property type="match status" value="1"/>
</dbReference>
<keyword evidence="4" id="KW-1185">Reference proteome</keyword>
<organism evidence="3 4">
    <name type="scientific">Flavobacterium noncentrifugens</name>
    <dbReference type="NCBI Taxonomy" id="1128970"/>
    <lineage>
        <taxon>Bacteria</taxon>
        <taxon>Pseudomonadati</taxon>
        <taxon>Bacteroidota</taxon>
        <taxon>Flavobacteriia</taxon>
        <taxon>Flavobacteriales</taxon>
        <taxon>Flavobacteriaceae</taxon>
        <taxon>Flavobacterium</taxon>
    </lineage>
</organism>
<dbReference type="Gene3D" id="2.60.40.2700">
    <property type="match status" value="1"/>
</dbReference>
<accession>A0A1G8YM45</accession>
<dbReference type="EMBL" id="FNEZ01000003">
    <property type="protein sequence ID" value="SDK03796.1"/>
    <property type="molecule type" value="Genomic_DNA"/>
</dbReference>
<dbReference type="InterPro" id="IPR013783">
    <property type="entry name" value="Ig-like_fold"/>
</dbReference>
<dbReference type="Gene3D" id="2.60.40.10">
    <property type="entry name" value="Immunoglobulins"/>
    <property type="match status" value="2"/>
</dbReference>
<dbReference type="Proteomes" id="UP000199580">
    <property type="component" value="Unassembled WGS sequence"/>
</dbReference>
<proteinExistence type="predicted"/>
<dbReference type="SUPFAM" id="SSF48726">
    <property type="entry name" value="Immunoglobulin"/>
    <property type="match status" value="1"/>
</dbReference>
<sequence>MMAILPFLRHAKRLLLHLLLFAFFLPIGLYAQAPTVASFSPASMTMRTPVIITGTNFTNATAVTFGGTNAAGFTVNSSTQITAIVGMGASGAVKVTNASGTGTGGNATYITSAATPATAAVSRLISDFNGFWSSTATSAIASEQPDTHHNMLAFSNGGVVYTTGVNDLAITLANLLQPTNFGDYRALPINAITGNTVGNANYLALGTKIDGDANASNYLSPVVSTLKVRDVLTDGTKGLDLGTGVTNISSSMILDFAVSNIVTAAISDAKPDILVTQIASPTTVVDIYAFTDASGNIVGNPVQANLSAIDAIGTSKLDLFTLPTNAAYADAMPIGNGTPGTRDIRMIAFKLSDFGITAANAASVTKFKLMPGGDSDPAFIAYNASAFLIPSPVITSHPASLTVCPGQFLDNATFSVTATGSGLTYQWKKNGVNIPGATSSTYYIPVVTAVNFGIYTVVVTNTAGSVTSDPAYLNTAIILQPQPLAACINTTAVIGTSSGGLNVAYQWYSNTVNNNTTGTLISGATNAYYSPPTNIAGVKYYYAVTKANNLTCAAITTNAVAVTVNPLSVGGTASVAKTICSGTSTGLTLSGQTGTVQWQQSVDGTSNWVNVIGGSGAATASYTTANLTTNTYFRTAVTSGECSSVNSNSILIAVTPLSNAGTISANQTICYNTTAMVAVSGTVGTIQWQESPNGTTGWTNVSSGSGATTASYTTAALTTAKYFRAAATNGICSAVYSDAVMIGISLLPNAGTISANQNVCYNSNSTVSVSGTVGTIQWQQSPNGTSGWVNVAGGSGATTNTYNTPALAATTYYRAVATSGSCTVATSATATITVSNSNNWTGSLSTDWNTTGNWSCNQIPNAVIDANIPVTGSGRYPVLASGTGICRNINIASGANILITNFGVIEIAGTISSSGTFTTVDGTVHFIGASQQQIPANVFAFNTIKNLTINNASGVIMLGENNLTGILDVKTGNFTTGNLLTLKSNATTTAMIAPVTGSVSGTMTVERYIPSRRAFRFLSSPTDGGTIHSNWQENGPAIDPVGIGTDITGVGGAGNGFDISGSNNPSLYTYLNNNTAGGSAWVAATSTNLNMTAGVAYRMLVRGDRTVNQTVNSAPSTITTLRTTGTIRTGNVAVTDLNPVAGGFSLIGNPYQAPVDMGLLLNDSSLLERNFYYMWDATSNTRGAYVTVNLGNNTNNVLGSSADRYLQPGQACFIKTATAGMPSLTFKENYKHLSTATTTVYKQSALVEGEMRITLYESSALAANAAAADGLMIRFGDNYSNDIDTFDAPKPVNQDENMGRMANSKIYSYESRFWPTAADVLPISITQYRNTNYTFKIAVSGINNAVPYLKDNYTGTTTELTNGQEKTVVFTINSTIPASSIENRFDIIFAATALAMSENEFSKDIRIYPNPVTENKFEIALPQNASDVTVQITNMLGQEVYHEKQIAVSNKITVAPKTLLKSGVYIVTIKDGKQSATKKITVK</sequence>
<dbReference type="InterPro" id="IPR036179">
    <property type="entry name" value="Ig-like_dom_sf"/>
</dbReference>
<dbReference type="InterPro" id="IPR014756">
    <property type="entry name" value="Ig_E-set"/>
</dbReference>
<dbReference type="NCBIfam" id="TIGR04183">
    <property type="entry name" value="Por_Secre_tail"/>
    <property type="match status" value="1"/>
</dbReference>